<name>A0A455SJL5_9CHLR</name>
<proteinExistence type="predicted"/>
<dbReference type="NCBIfam" id="NF047558">
    <property type="entry name" value="TPR_END_plus"/>
    <property type="match status" value="1"/>
</dbReference>
<keyword evidence="1" id="KW-0802">TPR repeat</keyword>
<feature type="repeat" description="TPR" evidence="1">
    <location>
        <begin position="363"/>
        <end position="396"/>
    </location>
</feature>
<dbReference type="InterPro" id="IPR011990">
    <property type="entry name" value="TPR-like_helical_dom_sf"/>
</dbReference>
<dbReference type="InterPro" id="IPR019734">
    <property type="entry name" value="TPR_rpt"/>
</dbReference>
<dbReference type="Pfam" id="PF14559">
    <property type="entry name" value="TPR_19"/>
    <property type="match status" value="1"/>
</dbReference>
<sequence length="496" mass="57716">MLKNGWISFDLGEVRPCKGTYSLYSYIDLPPLPETLFRGEFQWLTPIDVHTFIDLPILPEEEAELQRTEAEWMTQLQRLVASAKQFGLTLPPDFLRFMSSPTLIRRIPSCTDCYFDLPEQLVRLPGSKGSFLFRFLNDQQSIITWYLLLTPHKPCSVVCSPYRLDAFATSDHTQKEIREVLASTYICAPSFEAFLYRFWLENVIWYKLHLGTPTMLSQIEQRYIEHYAALQADPTKKQHREVLAHALQAAGWTPASGDTLDYHKEGIQLVITIPAEEQPHLYLSIKLPKQQRLHLRIDYREEGQESLFNELLALQAQITPRNIETRVQELISTHSEEIVLETPDEWRVLNAIDQLERQEQAEEHSWYQQGLAYKAQGRYREAAAAFQKQTRETPDMAEIWHNLGATWLLLGAPQQAREALLIASQAYQDRLERYPYNAYNCFWLACVFSLLKEKGDALDYLARAIEVEPSYQYLAQTETDLHWLRQDANFLHLVND</sequence>
<evidence type="ECO:0000313" key="2">
    <source>
        <dbReference type="EMBL" id="BBH87790.1"/>
    </source>
</evidence>
<organism evidence="2">
    <name type="scientific">Thermosporothrix sp. COM3</name>
    <dbReference type="NCBI Taxonomy" id="2490863"/>
    <lineage>
        <taxon>Bacteria</taxon>
        <taxon>Bacillati</taxon>
        <taxon>Chloroflexota</taxon>
        <taxon>Ktedonobacteria</taxon>
        <taxon>Ktedonobacterales</taxon>
        <taxon>Thermosporotrichaceae</taxon>
        <taxon>Thermosporothrix</taxon>
    </lineage>
</organism>
<reference evidence="2" key="1">
    <citation type="submission" date="2018-12" db="EMBL/GenBank/DDBJ databases">
        <title>Novel natural products biosynthetic potential of the class Ktedonobacteria.</title>
        <authorList>
            <person name="Zheng Y."/>
            <person name="Saitou A."/>
            <person name="Wang C.M."/>
            <person name="Toyoda A."/>
            <person name="Minakuchi Y."/>
            <person name="Sekiguchi Y."/>
            <person name="Ueda K."/>
            <person name="Takano H."/>
            <person name="Sakai Y."/>
            <person name="Yokota A."/>
            <person name="Yabe S."/>
        </authorList>
    </citation>
    <scope>NUCLEOTIDE SEQUENCE</scope>
    <source>
        <strain evidence="2">COM3</strain>
    </source>
</reference>
<dbReference type="SMART" id="SM00028">
    <property type="entry name" value="TPR"/>
    <property type="match status" value="3"/>
</dbReference>
<gene>
    <name evidence="2" type="ORF">KTC_25410</name>
</gene>
<dbReference type="SUPFAM" id="SSF48452">
    <property type="entry name" value="TPR-like"/>
    <property type="match status" value="1"/>
</dbReference>
<dbReference type="EMBL" id="AP019376">
    <property type="protein sequence ID" value="BBH87790.1"/>
    <property type="molecule type" value="Genomic_DNA"/>
</dbReference>
<evidence type="ECO:0000256" key="1">
    <source>
        <dbReference type="PROSITE-ProRule" id="PRU00339"/>
    </source>
</evidence>
<dbReference type="Gene3D" id="1.25.40.10">
    <property type="entry name" value="Tetratricopeptide repeat domain"/>
    <property type="match status" value="1"/>
</dbReference>
<accession>A0A455SJL5</accession>
<dbReference type="AlphaFoldDB" id="A0A455SJL5"/>
<dbReference type="PROSITE" id="PS50005">
    <property type="entry name" value="TPR"/>
    <property type="match status" value="1"/>
</dbReference>
<protein>
    <submittedName>
        <fullName evidence="2">Uncharacterized protein</fullName>
    </submittedName>
</protein>